<evidence type="ECO:0000256" key="8">
    <source>
        <dbReference type="SAM" id="Coils"/>
    </source>
</evidence>
<dbReference type="FunFam" id="1.20.1060.20:FF:000001">
    <property type="entry name" value="Structural maintenance of chromosomes 1A"/>
    <property type="match status" value="1"/>
</dbReference>
<reference evidence="10" key="2">
    <citation type="submission" date="2025-08" db="UniProtKB">
        <authorList>
            <consortium name="Ensembl"/>
        </authorList>
    </citation>
    <scope>IDENTIFICATION</scope>
</reference>
<organism evidence="10 11">
    <name type="scientific">Gasterosteus aculeatus aculeatus</name>
    <name type="common">three-spined stickleback</name>
    <dbReference type="NCBI Taxonomy" id="481459"/>
    <lineage>
        <taxon>Eukaryota</taxon>
        <taxon>Metazoa</taxon>
        <taxon>Chordata</taxon>
        <taxon>Craniata</taxon>
        <taxon>Vertebrata</taxon>
        <taxon>Euteleostomi</taxon>
        <taxon>Actinopterygii</taxon>
        <taxon>Neopterygii</taxon>
        <taxon>Teleostei</taxon>
        <taxon>Neoteleostei</taxon>
        <taxon>Acanthomorphata</taxon>
        <taxon>Eupercaria</taxon>
        <taxon>Perciformes</taxon>
        <taxon>Cottioidei</taxon>
        <taxon>Gasterosteales</taxon>
        <taxon>Gasterosteidae</taxon>
        <taxon>Gasterosteus</taxon>
    </lineage>
</organism>
<dbReference type="InterPro" id="IPR036277">
    <property type="entry name" value="SMC_hinge_sf"/>
</dbReference>
<dbReference type="AlphaFoldDB" id="A0AAQ4NWS2"/>
<evidence type="ECO:0000256" key="5">
    <source>
        <dbReference type="ARBA" id="ARBA00023054"/>
    </source>
</evidence>
<evidence type="ECO:0000256" key="2">
    <source>
        <dbReference type="ARBA" id="ARBA00004286"/>
    </source>
</evidence>
<feature type="coiled-coil region" evidence="8">
    <location>
        <begin position="319"/>
        <end position="353"/>
    </location>
</feature>
<dbReference type="InterPro" id="IPR024704">
    <property type="entry name" value="SMC"/>
</dbReference>
<dbReference type="SUPFAM" id="SSF52540">
    <property type="entry name" value="P-loop containing nucleoside triphosphate hydrolases"/>
    <property type="match status" value="1"/>
</dbReference>
<comment type="subcellular location">
    <subcellularLocation>
        <location evidence="2">Chromosome</location>
    </subcellularLocation>
    <subcellularLocation>
        <location evidence="1">Nucleus</location>
    </subcellularLocation>
</comment>
<evidence type="ECO:0000256" key="1">
    <source>
        <dbReference type="ARBA" id="ARBA00004123"/>
    </source>
</evidence>
<dbReference type="PANTHER" id="PTHR18937">
    <property type="entry name" value="STRUCTURAL MAINTENANCE OF CHROMOSOMES SMC FAMILY MEMBER"/>
    <property type="match status" value="1"/>
</dbReference>
<dbReference type="GO" id="GO:0030893">
    <property type="term" value="C:meiotic cohesin complex"/>
    <property type="evidence" value="ECO:0007669"/>
    <property type="project" value="TreeGrafter"/>
</dbReference>
<evidence type="ECO:0000313" key="11">
    <source>
        <dbReference type="Proteomes" id="UP000007635"/>
    </source>
</evidence>
<dbReference type="InterPro" id="IPR003395">
    <property type="entry name" value="RecF/RecN/SMC_N"/>
</dbReference>
<dbReference type="Gene3D" id="3.40.50.300">
    <property type="entry name" value="P-loop containing nucleotide triphosphate hydrolases"/>
    <property type="match status" value="2"/>
</dbReference>
<dbReference type="InterPro" id="IPR027417">
    <property type="entry name" value="P-loop_NTPase"/>
</dbReference>
<keyword evidence="7" id="KW-0131">Cell cycle</keyword>
<dbReference type="CDD" id="cd03275">
    <property type="entry name" value="ABC_SMC1_euk"/>
    <property type="match status" value="1"/>
</dbReference>
<keyword evidence="4" id="KW-0158">Chromosome</keyword>
<dbReference type="GO" id="GO:0005634">
    <property type="term" value="C:nucleus"/>
    <property type="evidence" value="ECO:0007669"/>
    <property type="project" value="UniProtKB-SubCell"/>
</dbReference>
<dbReference type="Pfam" id="PF02463">
    <property type="entry name" value="SMC_N"/>
    <property type="match status" value="1"/>
</dbReference>
<dbReference type="GO" id="GO:0003677">
    <property type="term" value="F:DNA binding"/>
    <property type="evidence" value="ECO:0007669"/>
    <property type="project" value="TreeGrafter"/>
</dbReference>
<feature type="coiled-coil region" evidence="8">
    <location>
        <begin position="685"/>
        <end position="785"/>
    </location>
</feature>
<evidence type="ECO:0000313" key="10">
    <source>
        <dbReference type="Ensembl" id="ENSGACP00000030128.1"/>
    </source>
</evidence>
<name>A0AAQ4NWS2_GASAC</name>
<feature type="coiled-coil region" evidence="8">
    <location>
        <begin position="407"/>
        <end position="441"/>
    </location>
</feature>
<dbReference type="Gene3D" id="3.30.70.1620">
    <property type="match status" value="1"/>
</dbReference>
<comment type="similarity">
    <text evidence="3">Belongs to the SMC family. SMC1 subfamily.</text>
</comment>
<reference evidence="10 11" key="1">
    <citation type="journal article" date="2021" name="G3 (Bethesda)">
        <title>Improved contiguity of the threespine stickleback genome using long-read sequencing.</title>
        <authorList>
            <person name="Nath S."/>
            <person name="Shaw D.E."/>
            <person name="White M.A."/>
        </authorList>
    </citation>
    <scope>NUCLEOTIDE SEQUENCE [LARGE SCALE GENOMIC DNA]</scope>
    <source>
        <strain evidence="10 11">Lake Benthic</strain>
    </source>
</reference>
<dbReference type="SUPFAM" id="SSF75553">
    <property type="entry name" value="Smc hinge domain"/>
    <property type="match status" value="1"/>
</dbReference>
<keyword evidence="5 8" id="KW-0175">Coiled coil</keyword>
<protein>
    <recommendedName>
        <fullName evidence="9">SMC hinge domain-containing protein</fullName>
    </recommendedName>
</protein>
<dbReference type="SMART" id="SM00968">
    <property type="entry name" value="SMC_hinge"/>
    <property type="match status" value="1"/>
</dbReference>
<accession>A0AAQ4NWS2</accession>
<keyword evidence="6" id="KW-0539">Nucleus</keyword>
<evidence type="ECO:0000256" key="7">
    <source>
        <dbReference type="ARBA" id="ARBA00023306"/>
    </source>
</evidence>
<proteinExistence type="inferred from homology"/>
<dbReference type="GeneTree" id="ENSGT00940000157633"/>
<dbReference type="PANTHER" id="PTHR18937:SF147">
    <property type="entry name" value="STRUCTURAL MAINTENANCE OF CHROMOSOMES PROTEIN 1B"/>
    <property type="match status" value="1"/>
</dbReference>
<dbReference type="Gene3D" id="1.20.1060.20">
    <property type="match status" value="1"/>
</dbReference>
<dbReference type="GO" id="GO:0007062">
    <property type="term" value="P:sister chromatid cohesion"/>
    <property type="evidence" value="ECO:0007669"/>
    <property type="project" value="InterPro"/>
</dbReference>
<feature type="domain" description="SMC hinge" evidence="9">
    <location>
        <begin position="471"/>
        <end position="591"/>
    </location>
</feature>
<reference evidence="10" key="3">
    <citation type="submission" date="2025-09" db="UniProtKB">
        <authorList>
            <consortium name="Ensembl"/>
        </authorList>
    </citation>
    <scope>IDENTIFICATION</scope>
</reference>
<evidence type="ECO:0000256" key="3">
    <source>
        <dbReference type="ARBA" id="ARBA00005597"/>
    </source>
</evidence>
<dbReference type="GO" id="GO:0016887">
    <property type="term" value="F:ATP hydrolysis activity"/>
    <property type="evidence" value="ECO:0007669"/>
    <property type="project" value="InterPro"/>
</dbReference>
<dbReference type="InterPro" id="IPR010935">
    <property type="entry name" value="SMC_hinge"/>
</dbReference>
<sequence>MGYLKQIDIENFKSWRGKTVLGPFMRFNCIIGTNGSGKSNVMDALSFAMGERAASLRVKHLRDLVHGAHIGQPVQETSSVALRYCDDEDRETVFCRTIAGDSTEYHVNGTHVTFDKYIQELEKIGVVSKAQNCLVFQGAVESIALKHPKERTKVFECISQSREHAEEYDLRKKAMLKAKEDTKFHFKRKKSATLERKQVSQERIEAQKYQDLLDDLHQNCLQLSLAELYFNEKDINALSDSLGEKQLAAAAKNNALLKTEKMVKTSKKGHGRVTREQQHIEKEIRAQEHVLSQCQSQYIKAKVSTSHHMKKEKEACEALKKSQKLIAIKQQELAEERQEISELETIRRNYATQQKKKGTSMERVIELDEDQVSMCWKTLLSVHMTLNIDATSQMELDRITARFSSSLQECRQLEESLSAELQQGRNRSEELNQELGQVMEELGNAHLERHESKFQLRRKELLEKLCRVYPESVFGRLSDLCSPVHKTYQLAVIKVFGRYLDAIVVSSENVARDCISYIKEECGGPETFLPINFLDVSPLNARLRELPGAKMMVDVVKINPGRCAGQLKKVLQFVCGNAVVCETVKKARSVAFDGKMRIKAVAQDGTLFTRAGVISGGSSYLRTRAQCWNEKDMLRLKARKDELTAEMLTRSVAPLVLCQGLTACVHVSEPLVFVYYSSNPKSFDVEAKDEEMRRIRDQINQMEDTVFHDLCAEIGVDSIRQYEQEHLKHQTELDRKRLEFDNQYTRLNMRLEYEQDQMERQKKKLHIMEQTINKEQRRMAEQKEVLTPCSTRQNVEMVKLQREVMSAETALERKRLFRHNMLLACKIQSLPVTLLSGSLDEISEVQVTLFNNSLKEAQLVVDYSSLEPELRSLQAEEEVEAFLEQLEKSVSSIKRVLCHTSVPNMKALAKMKDVKDKLEEVTDAFNDSAKAARKCIQEFEQVKGRRLWLFNRCFEHVCVVIDQIYKRMCRNSSAQAMLSAENPDEPYLGGINYHCVAPGKRFMSMDNLSGGEKAIASLALLFAIHSFRPAPFFILDEVDAALDNTNIGKVTSFIREESRENMQIIVISLKGEFFSKADALLGVYSDVTNFYDKKKKIIHFYMF</sequence>
<dbReference type="GO" id="GO:0005524">
    <property type="term" value="F:ATP binding"/>
    <property type="evidence" value="ECO:0007669"/>
    <property type="project" value="InterPro"/>
</dbReference>
<dbReference type="Pfam" id="PF06470">
    <property type="entry name" value="SMC_hinge"/>
    <property type="match status" value="1"/>
</dbReference>
<dbReference type="Ensembl" id="ENSGACT00000049839.1">
    <property type="protein sequence ID" value="ENSGACP00000030128.1"/>
    <property type="gene ID" value="ENSGACG00000009689.2"/>
</dbReference>
<dbReference type="InterPro" id="IPR028468">
    <property type="entry name" value="Smc1_ABC"/>
</dbReference>
<evidence type="ECO:0000256" key="4">
    <source>
        <dbReference type="ARBA" id="ARBA00022454"/>
    </source>
</evidence>
<evidence type="ECO:0000256" key="6">
    <source>
        <dbReference type="ARBA" id="ARBA00023242"/>
    </source>
</evidence>
<evidence type="ECO:0000259" key="9">
    <source>
        <dbReference type="SMART" id="SM00968"/>
    </source>
</evidence>
<dbReference type="PIRSF" id="PIRSF005719">
    <property type="entry name" value="SMC"/>
    <property type="match status" value="1"/>
</dbReference>
<dbReference type="Proteomes" id="UP000007635">
    <property type="component" value="Chromosome XIX"/>
</dbReference>
<keyword evidence="11" id="KW-1185">Reference proteome</keyword>